<evidence type="ECO:0000256" key="2">
    <source>
        <dbReference type="SAM" id="Phobius"/>
    </source>
</evidence>
<keyword evidence="4" id="KW-1185">Reference proteome</keyword>
<feature type="compositionally biased region" description="Polar residues" evidence="1">
    <location>
        <begin position="70"/>
        <end position="88"/>
    </location>
</feature>
<dbReference type="OrthoDB" id="263495at2"/>
<keyword evidence="2" id="KW-0812">Transmembrane</keyword>
<evidence type="ECO:0000256" key="1">
    <source>
        <dbReference type="SAM" id="MobiDB-lite"/>
    </source>
</evidence>
<dbReference type="Proteomes" id="UP000323917">
    <property type="component" value="Chromosome"/>
</dbReference>
<evidence type="ECO:0000313" key="3">
    <source>
        <dbReference type="EMBL" id="QEG34776.1"/>
    </source>
</evidence>
<feature type="compositionally biased region" description="Polar residues" evidence="1">
    <location>
        <begin position="103"/>
        <end position="127"/>
    </location>
</feature>
<dbReference type="RefSeq" id="WP_148073381.1">
    <property type="nucleotide sequence ID" value="NZ_CP042913.1"/>
</dbReference>
<protein>
    <submittedName>
        <fullName evidence="3">Uncharacterized protein</fullName>
    </submittedName>
</protein>
<feature type="region of interest" description="Disordered" evidence="1">
    <location>
        <begin position="70"/>
        <end position="133"/>
    </location>
</feature>
<keyword evidence="2" id="KW-0472">Membrane</keyword>
<dbReference type="KEGG" id="bgok:Pr1d_20600"/>
<reference evidence="3 4" key="1">
    <citation type="submission" date="2019-08" db="EMBL/GenBank/DDBJ databases">
        <title>Deep-cultivation of Planctomycetes and their phenomic and genomic characterization uncovers novel biology.</title>
        <authorList>
            <person name="Wiegand S."/>
            <person name="Jogler M."/>
            <person name="Boedeker C."/>
            <person name="Pinto D."/>
            <person name="Vollmers J."/>
            <person name="Rivas-Marin E."/>
            <person name="Kohn T."/>
            <person name="Peeters S.H."/>
            <person name="Heuer A."/>
            <person name="Rast P."/>
            <person name="Oberbeckmann S."/>
            <person name="Bunk B."/>
            <person name="Jeske O."/>
            <person name="Meyerdierks A."/>
            <person name="Storesund J.E."/>
            <person name="Kallscheuer N."/>
            <person name="Luecker S."/>
            <person name="Lage O.M."/>
            <person name="Pohl T."/>
            <person name="Merkel B.J."/>
            <person name="Hornburger P."/>
            <person name="Mueller R.-W."/>
            <person name="Bruemmer F."/>
            <person name="Labrenz M."/>
            <person name="Spormann A.M."/>
            <person name="Op den Camp H."/>
            <person name="Overmann J."/>
            <person name="Amann R."/>
            <person name="Jetten M.S.M."/>
            <person name="Mascher T."/>
            <person name="Medema M.H."/>
            <person name="Devos D.P."/>
            <person name="Kaster A.-K."/>
            <person name="Ovreas L."/>
            <person name="Rohde M."/>
            <person name="Galperin M.Y."/>
            <person name="Jogler C."/>
        </authorList>
    </citation>
    <scope>NUCLEOTIDE SEQUENCE [LARGE SCALE GENOMIC DNA]</scope>
    <source>
        <strain evidence="3 4">Pr1d</strain>
    </source>
</reference>
<name>A0A5B9QCV2_9BACT</name>
<gene>
    <name evidence="3" type="ORF">Pr1d_20600</name>
</gene>
<sequence>MRAIFRTYSSRPVRRGLSFFEFIGCLAAMIGGVFLGSAYLGIDMKDMAIGVLAKADVIKPEFFLADEVQTANPTDSDSKQGASQSAATNEPGKLVDEQLLTEVDSTQESTDPSEANSKSHFKSTPQPTKAERRNATRAYWDVLTECLLQEGNNRSQGLRAEDELQLYDYLVSRKTGHEQAIKSLQQLNEFGVDERLLAHGRQVTTWNKSAVKLFERALSLLTDGPSAGITGPFAQTWQSSATQLRMEESLIVDKHKAVAGYLDHEYPEIAPFEPAFKK</sequence>
<organism evidence="3 4">
    <name type="scientific">Bythopirellula goksoeyrii</name>
    <dbReference type="NCBI Taxonomy" id="1400387"/>
    <lineage>
        <taxon>Bacteria</taxon>
        <taxon>Pseudomonadati</taxon>
        <taxon>Planctomycetota</taxon>
        <taxon>Planctomycetia</taxon>
        <taxon>Pirellulales</taxon>
        <taxon>Lacipirellulaceae</taxon>
        <taxon>Bythopirellula</taxon>
    </lineage>
</organism>
<feature type="transmembrane region" description="Helical" evidence="2">
    <location>
        <begin position="20"/>
        <end position="42"/>
    </location>
</feature>
<accession>A0A5B9QCV2</accession>
<dbReference type="EMBL" id="CP042913">
    <property type="protein sequence ID" value="QEG34776.1"/>
    <property type="molecule type" value="Genomic_DNA"/>
</dbReference>
<evidence type="ECO:0000313" key="4">
    <source>
        <dbReference type="Proteomes" id="UP000323917"/>
    </source>
</evidence>
<proteinExistence type="predicted"/>
<dbReference type="AlphaFoldDB" id="A0A5B9QCV2"/>
<keyword evidence="2" id="KW-1133">Transmembrane helix</keyword>